<evidence type="ECO:0000313" key="3">
    <source>
        <dbReference type="Proteomes" id="UP000249464"/>
    </source>
</evidence>
<accession>A0A2X0MJS8</accession>
<gene>
    <name evidence="2" type="primary">BQ5605_C035g11393</name>
    <name evidence="2" type="ORF">BQ5605_C035G11393</name>
</gene>
<name>A0A2X0MJS8_9BASI</name>
<dbReference type="AlphaFoldDB" id="A0A2X0MJS8"/>
<sequence length="165" mass="17282">MGSPSSSSALDHCAARSPETVPVVSAPVVSAPVVSVPVALPAEEVVVDGSLEPAPGAVSPPSSSPPTHHRVTATGVLATTTTALVHNRLTHAAGGMLSSTLTGLFTREFDLESASRTRPTHRFRRGPDRARAHVKVRQPRSRQSGPWGHDQVTSSSQRAMFAGQR</sequence>
<evidence type="ECO:0000313" key="2">
    <source>
        <dbReference type="EMBL" id="SGY97299.1"/>
    </source>
</evidence>
<reference evidence="2 3" key="1">
    <citation type="submission" date="2016-11" db="EMBL/GenBank/DDBJ databases">
        <authorList>
            <person name="Jaros S."/>
            <person name="Januszkiewicz K."/>
            <person name="Wedrychowicz H."/>
        </authorList>
    </citation>
    <scope>NUCLEOTIDE SEQUENCE [LARGE SCALE GENOMIC DNA]</scope>
</reference>
<proteinExistence type="predicted"/>
<evidence type="ECO:0000256" key="1">
    <source>
        <dbReference type="SAM" id="MobiDB-lite"/>
    </source>
</evidence>
<feature type="region of interest" description="Disordered" evidence="1">
    <location>
        <begin position="112"/>
        <end position="165"/>
    </location>
</feature>
<keyword evidence="3" id="KW-1185">Reference proteome</keyword>
<dbReference type="Proteomes" id="UP000249464">
    <property type="component" value="Unassembled WGS sequence"/>
</dbReference>
<dbReference type="EMBL" id="FQNC01000064">
    <property type="protein sequence ID" value="SGY97299.1"/>
    <property type="molecule type" value="Genomic_DNA"/>
</dbReference>
<organism evidence="2 3">
    <name type="scientific">Microbotryum silenes-dioicae</name>
    <dbReference type="NCBI Taxonomy" id="796604"/>
    <lineage>
        <taxon>Eukaryota</taxon>
        <taxon>Fungi</taxon>
        <taxon>Dikarya</taxon>
        <taxon>Basidiomycota</taxon>
        <taxon>Pucciniomycotina</taxon>
        <taxon>Microbotryomycetes</taxon>
        <taxon>Microbotryales</taxon>
        <taxon>Microbotryaceae</taxon>
        <taxon>Microbotryum</taxon>
    </lineage>
</organism>
<protein>
    <submittedName>
        <fullName evidence="2">BQ5605_C035g11393 protein</fullName>
    </submittedName>
</protein>